<evidence type="ECO:0000259" key="2">
    <source>
        <dbReference type="Pfam" id="PF02397"/>
    </source>
</evidence>
<protein>
    <submittedName>
        <fullName evidence="3">Sugar transferase</fullName>
    </submittedName>
</protein>
<dbReference type="Pfam" id="PF02397">
    <property type="entry name" value="Bac_transf"/>
    <property type="match status" value="1"/>
</dbReference>
<sequence precursor="true">MRDTSITRSRRPRQTWCRIFDVACAAAGLLLLLPVLAAIAAAILWDDGAPVFFTQTRVGKRGRPFRIWKFRTMRAGSRGSAVTAAGDQRVTRTGAVLRRFKLDELPQLFNVLKGDMSLVGPRPEVPEYVQLEAPIWQAVLQVRPGVTDLATLLYRDEENLLGTSGDPNELYRETVLPAKLMLNLGYLHSRSFPRDLKLIGLTIRYSLFPEHFDPELIKRTLGTEVLK</sequence>
<dbReference type="KEGG" id="sus:Acid_4859"/>
<dbReference type="InParanoid" id="Q01WZ7"/>
<name>Q01WZ7_SOLUE</name>
<comment type="similarity">
    <text evidence="1">Belongs to the bacterial sugar transferase family.</text>
</comment>
<evidence type="ECO:0000256" key="1">
    <source>
        <dbReference type="ARBA" id="ARBA00006464"/>
    </source>
</evidence>
<dbReference type="PANTHER" id="PTHR30576:SF20">
    <property type="entry name" value="QUINOVOSAMINEPHOSPHOTRANSFERAE-RELATED"/>
    <property type="match status" value="1"/>
</dbReference>
<dbReference type="HOGENOM" id="CLU_024920_1_2_0"/>
<reference evidence="3" key="1">
    <citation type="submission" date="2006-10" db="EMBL/GenBank/DDBJ databases">
        <title>Complete sequence of Solibacter usitatus Ellin6076.</title>
        <authorList>
            <consortium name="US DOE Joint Genome Institute"/>
            <person name="Copeland A."/>
            <person name="Lucas S."/>
            <person name="Lapidus A."/>
            <person name="Barry K."/>
            <person name="Detter J.C."/>
            <person name="Glavina del Rio T."/>
            <person name="Hammon N."/>
            <person name="Israni S."/>
            <person name="Dalin E."/>
            <person name="Tice H."/>
            <person name="Pitluck S."/>
            <person name="Thompson L.S."/>
            <person name="Brettin T."/>
            <person name="Bruce D."/>
            <person name="Han C."/>
            <person name="Tapia R."/>
            <person name="Gilna P."/>
            <person name="Schmutz J."/>
            <person name="Larimer F."/>
            <person name="Land M."/>
            <person name="Hauser L."/>
            <person name="Kyrpides N."/>
            <person name="Mikhailova N."/>
            <person name="Janssen P.H."/>
            <person name="Kuske C.R."/>
            <person name="Richardson P."/>
        </authorList>
    </citation>
    <scope>NUCLEOTIDE SEQUENCE</scope>
    <source>
        <strain evidence="3">Ellin6076</strain>
    </source>
</reference>
<dbReference type="InterPro" id="IPR003362">
    <property type="entry name" value="Bact_transf"/>
</dbReference>
<dbReference type="AlphaFoldDB" id="Q01WZ7"/>
<evidence type="ECO:0000313" key="3">
    <source>
        <dbReference type="EMBL" id="ABJ85818.1"/>
    </source>
</evidence>
<dbReference type="eggNOG" id="COG2148">
    <property type="taxonomic scope" value="Bacteria"/>
</dbReference>
<dbReference type="STRING" id="234267.Acid_4859"/>
<dbReference type="EMBL" id="CP000473">
    <property type="protein sequence ID" value="ABJ85818.1"/>
    <property type="molecule type" value="Genomic_DNA"/>
</dbReference>
<organism evidence="3">
    <name type="scientific">Solibacter usitatus (strain Ellin6076)</name>
    <dbReference type="NCBI Taxonomy" id="234267"/>
    <lineage>
        <taxon>Bacteria</taxon>
        <taxon>Pseudomonadati</taxon>
        <taxon>Acidobacteriota</taxon>
        <taxon>Terriglobia</taxon>
        <taxon>Bryobacterales</taxon>
        <taxon>Solibacteraceae</taxon>
        <taxon>Candidatus Solibacter</taxon>
    </lineage>
</organism>
<keyword evidence="3" id="KW-0808">Transferase</keyword>
<dbReference type="GO" id="GO:0016780">
    <property type="term" value="F:phosphotransferase activity, for other substituted phosphate groups"/>
    <property type="evidence" value="ECO:0007669"/>
    <property type="project" value="TreeGrafter"/>
</dbReference>
<gene>
    <name evidence="3" type="ordered locus">Acid_4859</name>
</gene>
<feature type="domain" description="Bacterial sugar transferase" evidence="2">
    <location>
        <begin position="18"/>
        <end position="205"/>
    </location>
</feature>
<accession>Q01WZ7</accession>
<dbReference type="PANTHER" id="PTHR30576">
    <property type="entry name" value="COLANIC BIOSYNTHESIS UDP-GLUCOSE LIPID CARRIER TRANSFERASE"/>
    <property type="match status" value="1"/>
</dbReference>
<proteinExistence type="inferred from homology"/>